<keyword evidence="6 8" id="KW-0175">Coiled coil</keyword>
<feature type="non-terminal residue" evidence="11">
    <location>
        <position position="1"/>
    </location>
</feature>
<dbReference type="PANTHER" id="PTHR31553:SF3">
    <property type="entry name" value="NF-KAPPA-B ESSENTIAL MODULATOR"/>
    <property type="match status" value="1"/>
</dbReference>
<evidence type="ECO:0000313" key="11">
    <source>
        <dbReference type="EMBL" id="NWY08451.1"/>
    </source>
</evidence>
<evidence type="ECO:0000259" key="10">
    <source>
        <dbReference type="PROSITE" id="PS51801"/>
    </source>
</evidence>
<dbReference type="GO" id="GO:0005634">
    <property type="term" value="C:nucleus"/>
    <property type="evidence" value="ECO:0007669"/>
    <property type="project" value="TreeGrafter"/>
</dbReference>
<accession>A0A7K7BJ10</accession>
<dbReference type="AlphaFoldDB" id="A0A7K7BJ10"/>
<dbReference type="PROSITE" id="PS51801">
    <property type="entry name" value="ZF_CCHC_NOA"/>
    <property type="match status" value="1"/>
</dbReference>
<dbReference type="PANTHER" id="PTHR31553">
    <property type="entry name" value="NF-KAPPA-B ESSENTIAL MODULATOR"/>
    <property type="match status" value="1"/>
</dbReference>
<protein>
    <submittedName>
        <fullName evidence="11">NEMO protein</fullName>
    </submittedName>
</protein>
<feature type="domain" description="CCHC NOA-type" evidence="10">
    <location>
        <begin position="93"/>
        <end position="123"/>
    </location>
</feature>
<proteinExistence type="predicted"/>
<evidence type="ECO:0000256" key="8">
    <source>
        <dbReference type="SAM" id="Coils"/>
    </source>
</evidence>
<keyword evidence="4 7" id="KW-0863">Zinc-finger</keyword>
<evidence type="ECO:0000256" key="1">
    <source>
        <dbReference type="ARBA" id="ARBA00004496"/>
    </source>
</evidence>
<evidence type="ECO:0000256" key="3">
    <source>
        <dbReference type="ARBA" id="ARBA00022723"/>
    </source>
</evidence>
<dbReference type="Gene3D" id="1.20.5.990">
    <property type="entry name" value="Nemo cc2-lz domain - 1d5 darpin complex"/>
    <property type="match status" value="1"/>
</dbReference>
<dbReference type="InterPro" id="IPR032419">
    <property type="entry name" value="CC2-LZ_dom"/>
</dbReference>
<dbReference type="Pfam" id="PF18414">
    <property type="entry name" value="zf_C2H2_10"/>
    <property type="match status" value="1"/>
</dbReference>
<keyword evidence="3" id="KW-0479">Metal-binding</keyword>
<keyword evidence="5" id="KW-0862">Zinc</keyword>
<evidence type="ECO:0000256" key="6">
    <source>
        <dbReference type="ARBA" id="ARBA00023054"/>
    </source>
</evidence>
<feature type="region of interest" description="Disordered" evidence="9">
    <location>
        <begin position="70"/>
        <end position="94"/>
    </location>
</feature>
<dbReference type="Pfam" id="PF16516">
    <property type="entry name" value="CC2-LZ"/>
    <property type="match status" value="1"/>
</dbReference>
<evidence type="ECO:0000256" key="4">
    <source>
        <dbReference type="ARBA" id="ARBA00022771"/>
    </source>
</evidence>
<evidence type="ECO:0000256" key="9">
    <source>
        <dbReference type="SAM" id="MobiDB-lite"/>
    </source>
</evidence>
<feature type="coiled-coil region" evidence="8">
    <location>
        <begin position="31"/>
        <end position="65"/>
    </location>
</feature>
<keyword evidence="12" id="KW-1185">Reference proteome</keyword>
<sequence>WVPHGDRGCPLVTRGAHGCPRAQADIFRADFEAERAAREQLHAQRERLQESVSALRRRCQRLQEQGDAWGCPQGVTLPPRGAGALGGSPPPAAEEPPPLCCPKCQYRAPDMDTLQVHVMDCIK</sequence>
<dbReference type="GO" id="GO:0070530">
    <property type="term" value="F:K63-linked polyubiquitin modification-dependent protein binding"/>
    <property type="evidence" value="ECO:0007669"/>
    <property type="project" value="InterPro"/>
</dbReference>
<evidence type="ECO:0000256" key="7">
    <source>
        <dbReference type="PROSITE-ProRule" id="PRU01142"/>
    </source>
</evidence>
<dbReference type="InterPro" id="IPR051301">
    <property type="entry name" value="Optineurin/NFkB_EssMod"/>
</dbReference>
<gene>
    <name evidence="11" type="primary">Ikbkg</name>
    <name evidence="11" type="ORF">NOTORN_R15220</name>
</gene>
<dbReference type="EMBL" id="VZSH01001377">
    <property type="protein sequence ID" value="NWY08451.1"/>
    <property type="molecule type" value="Genomic_DNA"/>
</dbReference>
<feature type="non-terminal residue" evidence="11">
    <location>
        <position position="123"/>
    </location>
</feature>
<dbReference type="GO" id="GO:0008385">
    <property type="term" value="C:IkappaB kinase complex"/>
    <property type="evidence" value="ECO:0007669"/>
    <property type="project" value="TreeGrafter"/>
</dbReference>
<comment type="subcellular location">
    <subcellularLocation>
        <location evidence="1">Cytoplasm</location>
    </subcellularLocation>
</comment>
<dbReference type="InterPro" id="IPR034735">
    <property type="entry name" value="NEMO_ZF"/>
</dbReference>
<organism evidence="11 12">
    <name type="scientific">Nothoprocta ornata</name>
    <dbReference type="NCBI Taxonomy" id="83376"/>
    <lineage>
        <taxon>Eukaryota</taxon>
        <taxon>Metazoa</taxon>
        <taxon>Chordata</taxon>
        <taxon>Craniata</taxon>
        <taxon>Vertebrata</taxon>
        <taxon>Euteleostomi</taxon>
        <taxon>Archelosauria</taxon>
        <taxon>Archosauria</taxon>
        <taxon>Dinosauria</taxon>
        <taxon>Saurischia</taxon>
        <taxon>Theropoda</taxon>
        <taxon>Coelurosauria</taxon>
        <taxon>Aves</taxon>
        <taxon>Palaeognathae</taxon>
        <taxon>Tinamiformes</taxon>
        <taxon>Tinamidae</taxon>
        <taxon>Nothoprocta</taxon>
    </lineage>
</organism>
<dbReference type="GO" id="GO:0008270">
    <property type="term" value="F:zinc ion binding"/>
    <property type="evidence" value="ECO:0007669"/>
    <property type="project" value="UniProtKB-KW"/>
</dbReference>
<evidence type="ECO:0000256" key="5">
    <source>
        <dbReference type="ARBA" id="ARBA00022833"/>
    </source>
</evidence>
<evidence type="ECO:0000313" key="12">
    <source>
        <dbReference type="Proteomes" id="UP000531938"/>
    </source>
</evidence>
<evidence type="ECO:0000256" key="2">
    <source>
        <dbReference type="ARBA" id="ARBA00022490"/>
    </source>
</evidence>
<comment type="caution">
    <text evidence="11">The sequence shown here is derived from an EMBL/GenBank/DDBJ whole genome shotgun (WGS) entry which is preliminary data.</text>
</comment>
<reference evidence="11 12" key="1">
    <citation type="submission" date="2019-09" db="EMBL/GenBank/DDBJ databases">
        <title>Bird 10,000 Genomes (B10K) Project - Family phase.</title>
        <authorList>
            <person name="Zhang G."/>
        </authorList>
    </citation>
    <scope>NUCLEOTIDE SEQUENCE [LARGE SCALE GENOMIC DNA]</scope>
    <source>
        <strain evidence="11">B10K-MSB-03</strain>
    </source>
</reference>
<keyword evidence="2" id="KW-0963">Cytoplasm</keyword>
<dbReference type="Proteomes" id="UP000531938">
    <property type="component" value="Unassembled WGS sequence"/>
</dbReference>
<dbReference type="GO" id="GO:0043123">
    <property type="term" value="P:positive regulation of canonical NF-kappaB signal transduction"/>
    <property type="evidence" value="ECO:0007669"/>
    <property type="project" value="TreeGrafter"/>
</dbReference>
<name>A0A7K7BJ10_9AVES</name>